<dbReference type="Proteomes" id="UP000242381">
    <property type="component" value="Unassembled WGS sequence"/>
</dbReference>
<evidence type="ECO:0000256" key="9">
    <source>
        <dbReference type="PIRNR" id="PIRNR016089"/>
    </source>
</evidence>
<comment type="function">
    <text evidence="8">Essential component of the signal peptidase complex (SPC) which catalyzes the cleavage of N-terminal signal sequences from nascent proteins as they are translocated into the lumen of the endoplasmic reticulum. Essential for the SPC catalytic activity, possibly by stabilizing and positioning the active center of the complex close to the lumenal surface. Essential for viability.</text>
</comment>
<comment type="subcellular location">
    <subcellularLocation>
        <location evidence="1">Endoplasmic reticulum membrane</location>
        <topology evidence="1">Single-pass type II membrane protein</topology>
    </subcellularLocation>
</comment>
<dbReference type="GO" id="GO:0006465">
    <property type="term" value="P:signal peptide processing"/>
    <property type="evidence" value="ECO:0007669"/>
    <property type="project" value="UniProtKB-UniRule"/>
</dbReference>
<evidence type="ECO:0000256" key="3">
    <source>
        <dbReference type="ARBA" id="ARBA00022692"/>
    </source>
</evidence>
<dbReference type="AlphaFoldDB" id="A0A1X0SAL1"/>
<evidence type="ECO:0000256" key="6">
    <source>
        <dbReference type="ARBA" id="ARBA00022989"/>
    </source>
</evidence>
<keyword evidence="5" id="KW-0735">Signal-anchor</keyword>
<dbReference type="GO" id="GO:0005787">
    <property type="term" value="C:signal peptidase complex"/>
    <property type="evidence" value="ECO:0007669"/>
    <property type="project" value="UniProtKB-UniRule"/>
</dbReference>
<proteinExistence type="inferred from homology"/>
<reference evidence="11 12" key="1">
    <citation type="journal article" date="2016" name="Proc. Natl. Acad. Sci. U.S.A.">
        <title>Lipid metabolic changes in an early divergent fungus govern the establishment of a mutualistic symbiosis with endobacteria.</title>
        <authorList>
            <person name="Lastovetsky O.A."/>
            <person name="Gaspar M.L."/>
            <person name="Mondo S.J."/>
            <person name="LaButti K.M."/>
            <person name="Sandor L."/>
            <person name="Grigoriev I.V."/>
            <person name="Henry S.A."/>
            <person name="Pawlowska T.E."/>
        </authorList>
    </citation>
    <scope>NUCLEOTIDE SEQUENCE [LARGE SCALE GENOMIC DNA]</scope>
    <source>
        <strain evidence="11 12">ATCC 11559</strain>
    </source>
</reference>
<evidence type="ECO:0000313" key="11">
    <source>
        <dbReference type="EMBL" id="ORE21302.1"/>
    </source>
</evidence>
<evidence type="ECO:0000313" key="12">
    <source>
        <dbReference type="Proteomes" id="UP000242381"/>
    </source>
</evidence>
<keyword evidence="4 9" id="KW-0256">Endoplasmic reticulum</keyword>
<accession>A0A1X0SAL1</accession>
<comment type="similarity">
    <text evidence="2 9">Belongs to the SPCS3 family.</text>
</comment>
<dbReference type="EMBL" id="KV921281">
    <property type="protein sequence ID" value="ORE21302.1"/>
    <property type="molecule type" value="Genomic_DNA"/>
</dbReference>
<name>A0A1X0SAL1_RHIZD</name>
<dbReference type="PANTHER" id="PTHR12804:SF0">
    <property type="entry name" value="SIGNAL PEPTIDASE COMPLEX SUBUNIT 3"/>
    <property type="match status" value="1"/>
</dbReference>
<keyword evidence="6 10" id="KW-1133">Transmembrane helix</keyword>
<evidence type="ECO:0000256" key="5">
    <source>
        <dbReference type="ARBA" id="ARBA00022968"/>
    </source>
</evidence>
<organism evidence="11 12">
    <name type="scientific">Rhizopus microsporus</name>
    <dbReference type="NCBI Taxonomy" id="58291"/>
    <lineage>
        <taxon>Eukaryota</taxon>
        <taxon>Fungi</taxon>
        <taxon>Fungi incertae sedis</taxon>
        <taxon>Mucoromycota</taxon>
        <taxon>Mucoromycotina</taxon>
        <taxon>Mucoromycetes</taxon>
        <taxon>Mucorales</taxon>
        <taxon>Mucorineae</taxon>
        <taxon>Rhizopodaceae</taxon>
        <taxon>Rhizopus</taxon>
    </lineage>
</organism>
<evidence type="ECO:0000256" key="2">
    <source>
        <dbReference type="ARBA" id="ARBA00009289"/>
    </source>
</evidence>
<evidence type="ECO:0000256" key="1">
    <source>
        <dbReference type="ARBA" id="ARBA00004648"/>
    </source>
</evidence>
<dbReference type="OMA" id="AFDWSTH"/>
<evidence type="ECO:0000256" key="8">
    <source>
        <dbReference type="ARBA" id="ARBA00045670"/>
    </source>
</evidence>
<dbReference type="Pfam" id="PF04573">
    <property type="entry name" value="SPC22"/>
    <property type="match status" value="1"/>
</dbReference>
<protein>
    <recommendedName>
        <fullName evidence="9">Signal peptidase subunit 3</fullName>
    </recommendedName>
</protein>
<evidence type="ECO:0000256" key="7">
    <source>
        <dbReference type="ARBA" id="ARBA00023136"/>
    </source>
</evidence>
<evidence type="ECO:0000256" key="4">
    <source>
        <dbReference type="ARBA" id="ARBA00022824"/>
    </source>
</evidence>
<dbReference type="PIRSF" id="PIRSF016089">
    <property type="entry name" value="SPC22"/>
    <property type="match status" value="1"/>
</dbReference>
<keyword evidence="3 10" id="KW-0812">Transmembrane</keyword>
<evidence type="ECO:0000256" key="10">
    <source>
        <dbReference type="SAM" id="Phobius"/>
    </source>
</evidence>
<dbReference type="PANTHER" id="PTHR12804">
    <property type="entry name" value="MICROSOMAL SIGNAL PEPTIDASE 23 KD SUBUNIT SPC22/23"/>
    <property type="match status" value="1"/>
</dbReference>
<feature type="transmembrane region" description="Helical" evidence="10">
    <location>
        <begin position="12"/>
        <end position="32"/>
    </location>
</feature>
<dbReference type="InterPro" id="IPR007653">
    <property type="entry name" value="SPC3"/>
</dbReference>
<sequence>MYNLQQRFNNLFSFAVSVLSAVLGIVALISYIQGYPPIQGALKVDASNIKVVARRFGPENQDYRKKTEFARLSFDIDADFSELFNWNTKQIFVTVVADYETDKYKRNSVVLWDRIITQKEKANLKLKNVGNKYAMVDISQKWNYERANLSIAWDITPHVGLLQSGQLLTDAHLIIPAFSEA</sequence>
<gene>
    <name evidence="11" type="ORF">BCV71DRAFT_58136</name>
</gene>
<keyword evidence="7 9" id="KW-0472">Membrane</keyword>
<dbReference type="GO" id="GO:0045047">
    <property type="term" value="P:protein targeting to ER"/>
    <property type="evidence" value="ECO:0007669"/>
    <property type="project" value="TreeGrafter"/>
</dbReference>
<dbReference type="VEuPathDB" id="FungiDB:BCV72DRAFT_307739"/>